<dbReference type="EMBL" id="JBHUHY010000003">
    <property type="protein sequence ID" value="MFD2186114.1"/>
    <property type="molecule type" value="Genomic_DNA"/>
</dbReference>
<dbReference type="SUPFAM" id="SSF160207">
    <property type="entry name" value="NMB0488-like"/>
    <property type="match status" value="1"/>
</dbReference>
<dbReference type="RefSeq" id="WP_378319099.1">
    <property type="nucleotide sequence ID" value="NZ_JBHUHY010000003.1"/>
</dbReference>
<reference evidence="2" key="1">
    <citation type="journal article" date="2019" name="Int. J. Syst. Evol. Microbiol.">
        <title>The Global Catalogue of Microorganisms (GCM) 10K type strain sequencing project: providing services to taxonomists for standard genome sequencing and annotation.</title>
        <authorList>
            <consortium name="The Broad Institute Genomics Platform"/>
            <consortium name="The Broad Institute Genome Sequencing Center for Infectious Disease"/>
            <person name="Wu L."/>
            <person name="Ma J."/>
        </authorList>
    </citation>
    <scope>NUCLEOTIDE SEQUENCE [LARGE SCALE GENOMIC DNA]</scope>
    <source>
        <strain evidence="2">DT92</strain>
    </source>
</reference>
<dbReference type="InterPro" id="IPR009888">
    <property type="entry name" value="CdiI_Proteobact"/>
</dbReference>
<comment type="caution">
    <text evidence="1">The sequence shown here is derived from an EMBL/GenBank/DDBJ whole genome shotgun (WGS) entry which is preliminary data.</text>
</comment>
<evidence type="ECO:0000313" key="2">
    <source>
        <dbReference type="Proteomes" id="UP001597344"/>
    </source>
</evidence>
<dbReference type="Pfam" id="PF07262">
    <property type="entry name" value="CdiI"/>
    <property type="match status" value="1"/>
</dbReference>
<protein>
    <submittedName>
        <fullName evidence="1">Contact-dependent growth inhibition system immunity protein</fullName>
    </submittedName>
</protein>
<keyword evidence="2" id="KW-1185">Reference proteome</keyword>
<dbReference type="Gene3D" id="3.40.1590.10">
    <property type="entry name" value="NMB0488-like"/>
    <property type="match status" value="1"/>
</dbReference>
<dbReference type="Proteomes" id="UP001597344">
    <property type="component" value="Unassembled WGS sequence"/>
</dbReference>
<evidence type="ECO:0000313" key="1">
    <source>
        <dbReference type="EMBL" id="MFD2186114.1"/>
    </source>
</evidence>
<name>A0ABW5AT91_9FLAO</name>
<organism evidence="1 2">
    <name type="scientific">Aquimarina celericrescens</name>
    <dbReference type="NCBI Taxonomy" id="1964542"/>
    <lineage>
        <taxon>Bacteria</taxon>
        <taxon>Pseudomonadati</taxon>
        <taxon>Bacteroidota</taxon>
        <taxon>Flavobacteriia</taxon>
        <taxon>Flavobacteriales</taxon>
        <taxon>Flavobacteriaceae</taxon>
        <taxon>Aquimarina</taxon>
    </lineage>
</organism>
<gene>
    <name evidence="1" type="ORF">ACFSJT_04875</name>
</gene>
<dbReference type="InterPro" id="IPR037891">
    <property type="entry name" value="Cdil-like_sf"/>
</dbReference>
<accession>A0ABW5AT91</accession>
<sequence>MKRANILKFEKDNRFIMYPVNTLRGGGGIASSPYIIKQNLSDTEVAEELLHVLDNSTVDVLRPVDWELFQKSHLKNMGFKTMKSLHDDSISVSVFTKDNNYYINPTVNKGPKQGFQGATEDRIIISINATIDEMADALKEAFARCK</sequence>
<proteinExistence type="predicted"/>